<organism evidence="4 5">
    <name type="scientific">Stutzerimonas stutzeri</name>
    <name type="common">Pseudomonas stutzeri</name>
    <dbReference type="NCBI Taxonomy" id="316"/>
    <lineage>
        <taxon>Bacteria</taxon>
        <taxon>Pseudomonadati</taxon>
        <taxon>Pseudomonadota</taxon>
        <taxon>Gammaproteobacteria</taxon>
        <taxon>Pseudomonadales</taxon>
        <taxon>Pseudomonadaceae</taxon>
        <taxon>Stutzerimonas</taxon>
    </lineage>
</organism>
<feature type="domain" description="NADP-dependent oxidoreductase" evidence="3">
    <location>
        <begin position="60"/>
        <end position="346"/>
    </location>
</feature>
<sequence length="373" mass="41180">MQRRIFLSTLAAGSALALTTPQLLAQTSTAPPTSRAPEALPRNEGEHPRYRPPQRFGLGGAIALGDMRRQITEEQARAILKAAWEQGIRYYGTSPWYGLGLSERRVGQLLYPRDRDGYVLSSKTGRLLEPDPGYDHPGWEGVDNFRPKWDFSASATRRSIEDSLQRLGVPRLDMVFIHDLSPDHMGAQWREHFEVARKGAMPELVKMREEGLIKGWGLGVNTLEPLLDTLEVSDPDISLLATQYSLLKHEDALTRAFPACKKRNVSLVLGAPLNSGYLAGGEYYNYDRGAPADIAEKRERYRALAREHGVDLRTAALQFCDAPDVVAAVIPGASSPEQVRENVASIVDAHVPAAFWAAAKNQGLLHADAPTPR</sequence>
<dbReference type="GO" id="GO:0005829">
    <property type="term" value="C:cytosol"/>
    <property type="evidence" value="ECO:0007669"/>
    <property type="project" value="TreeGrafter"/>
</dbReference>
<protein>
    <recommendedName>
        <fullName evidence="3">NADP-dependent oxidoreductase domain-containing protein</fullName>
    </recommendedName>
</protein>
<evidence type="ECO:0000313" key="4">
    <source>
        <dbReference type="EMBL" id="ANF26935.1"/>
    </source>
</evidence>
<evidence type="ECO:0000256" key="1">
    <source>
        <dbReference type="SAM" id="MobiDB-lite"/>
    </source>
</evidence>
<dbReference type="InterPro" id="IPR036812">
    <property type="entry name" value="NAD(P)_OxRdtase_dom_sf"/>
</dbReference>
<dbReference type="Gene3D" id="3.20.20.100">
    <property type="entry name" value="NADP-dependent oxidoreductase domain"/>
    <property type="match status" value="1"/>
</dbReference>
<dbReference type="InterPro" id="IPR023210">
    <property type="entry name" value="NADP_OxRdtase_dom"/>
</dbReference>
<dbReference type="PANTHER" id="PTHR42686:SF1">
    <property type="entry name" value="GH17980P-RELATED"/>
    <property type="match status" value="1"/>
</dbReference>
<accession>A0A172WUF2</accession>
<dbReference type="InterPro" id="IPR020471">
    <property type="entry name" value="AKR"/>
</dbReference>
<dbReference type="Pfam" id="PF00248">
    <property type="entry name" value="Aldo_ket_red"/>
    <property type="match status" value="1"/>
</dbReference>
<proteinExistence type="predicted"/>
<name>A0A172WUF2_STUST</name>
<dbReference type="Proteomes" id="UP000077787">
    <property type="component" value="Chromosome"/>
</dbReference>
<feature type="region of interest" description="Disordered" evidence="1">
    <location>
        <begin position="25"/>
        <end position="53"/>
    </location>
</feature>
<feature type="signal peptide" evidence="2">
    <location>
        <begin position="1"/>
        <end position="25"/>
    </location>
</feature>
<evidence type="ECO:0000256" key="2">
    <source>
        <dbReference type="SAM" id="SignalP"/>
    </source>
</evidence>
<evidence type="ECO:0000313" key="5">
    <source>
        <dbReference type="Proteomes" id="UP000077787"/>
    </source>
</evidence>
<dbReference type="SUPFAM" id="SSF51430">
    <property type="entry name" value="NAD(P)-linked oxidoreductase"/>
    <property type="match status" value="1"/>
</dbReference>
<evidence type="ECO:0000259" key="3">
    <source>
        <dbReference type="Pfam" id="PF00248"/>
    </source>
</evidence>
<gene>
    <name evidence="4" type="ORF">PS273GM_18240</name>
</gene>
<dbReference type="GO" id="GO:0016491">
    <property type="term" value="F:oxidoreductase activity"/>
    <property type="evidence" value="ECO:0007669"/>
    <property type="project" value="InterPro"/>
</dbReference>
<dbReference type="PANTHER" id="PTHR42686">
    <property type="entry name" value="GH17980P-RELATED"/>
    <property type="match status" value="1"/>
</dbReference>
<dbReference type="EMBL" id="CP015641">
    <property type="protein sequence ID" value="ANF26935.1"/>
    <property type="molecule type" value="Genomic_DNA"/>
</dbReference>
<keyword evidence="2" id="KW-0732">Signal</keyword>
<feature type="chain" id="PRO_5008002943" description="NADP-dependent oxidoreductase domain-containing protein" evidence="2">
    <location>
        <begin position="26"/>
        <end position="373"/>
    </location>
</feature>
<dbReference type="OrthoDB" id="9768851at2"/>
<dbReference type="CDD" id="cd19152">
    <property type="entry name" value="AKR_AKR15A"/>
    <property type="match status" value="1"/>
</dbReference>
<reference evidence="4 5" key="1">
    <citation type="submission" date="2016-05" db="EMBL/GenBank/DDBJ databases">
        <title>Genome sequence of Pseudomonas stutzeri 273 and identification of the exopolysaccharide biosynthesis locus.</title>
        <authorList>
            <person name="Wu S."/>
            <person name="Sun C."/>
        </authorList>
    </citation>
    <scope>NUCLEOTIDE SEQUENCE [LARGE SCALE GENOMIC DNA]</scope>
    <source>
        <strain evidence="4 5">273</strain>
    </source>
</reference>
<dbReference type="AlphaFoldDB" id="A0A172WUF2"/>